<sequence length="200" mass="22476">MNYGKAKYIMGAAKVSQLPEGIGVEVAFAGRSNAGKSSALNTLTDQKGLARVSKTPGRTQLINLFDLGDNNRLVDLPGYGYAKVSKTIKRQWQSEMENYLTSRKCLNGIVLLVDSRHELKEFDSLMIEMAISFDLNLHILLTKADKLNNKERAQANRIIDSFLKTFVVADKISYQLFSSLTKMGLDKFKKKLDSWYVTNI</sequence>
<dbReference type="Pfam" id="PF01926">
    <property type="entry name" value="MMR_HSR1"/>
    <property type="match status" value="1"/>
</dbReference>
<dbReference type="SUPFAM" id="SSF52540">
    <property type="entry name" value="P-loop containing nucleoside triphosphate hydrolases"/>
    <property type="match status" value="1"/>
</dbReference>
<dbReference type="GO" id="GO:0000917">
    <property type="term" value="P:division septum assembly"/>
    <property type="evidence" value="ECO:0007669"/>
    <property type="project" value="UniProtKB-KW"/>
</dbReference>
<dbReference type="InterPro" id="IPR019987">
    <property type="entry name" value="GTP-bd_ribosome_bio_YsxC"/>
</dbReference>
<evidence type="ECO:0000313" key="12">
    <source>
        <dbReference type="EMBL" id="ALB01786.1"/>
    </source>
</evidence>
<evidence type="ECO:0000256" key="2">
    <source>
        <dbReference type="ARBA" id="ARBA00009638"/>
    </source>
</evidence>
<evidence type="ECO:0000256" key="6">
    <source>
        <dbReference type="ARBA" id="ARBA00022842"/>
    </source>
</evidence>
<evidence type="ECO:0000256" key="8">
    <source>
        <dbReference type="ARBA" id="ARBA00023210"/>
    </source>
</evidence>
<evidence type="ECO:0000256" key="9">
    <source>
        <dbReference type="ARBA" id="ARBA00023306"/>
    </source>
</evidence>
<protein>
    <recommendedName>
        <fullName evidence="10">Probable GTP-binding protein EngB</fullName>
    </recommendedName>
</protein>
<dbReference type="EMBL" id="CP012505">
    <property type="protein sequence ID" value="ALB01786.1"/>
    <property type="molecule type" value="Genomic_DNA"/>
</dbReference>
<dbReference type="CDD" id="cd01876">
    <property type="entry name" value="YihA_EngB"/>
    <property type="match status" value="1"/>
</dbReference>
<keyword evidence="7 10" id="KW-0342">GTP-binding</keyword>
<dbReference type="GO" id="GO:0046872">
    <property type="term" value="F:metal ion binding"/>
    <property type="evidence" value="ECO:0007669"/>
    <property type="project" value="UniProtKB-KW"/>
</dbReference>
<comment type="function">
    <text evidence="10">Necessary for normal cell division and for the maintenance of normal septation.</text>
</comment>
<dbReference type="InterPro" id="IPR027417">
    <property type="entry name" value="P-loop_NTPase"/>
</dbReference>
<dbReference type="NCBIfam" id="TIGR03598">
    <property type="entry name" value="GTPase_YsxC"/>
    <property type="match status" value="1"/>
</dbReference>
<keyword evidence="13" id="KW-1185">Reference proteome</keyword>
<gene>
    <name evidence="10" type="primary">engB</name>
    <name evidence="12" type="ORF">ACH24_03640</name>
</gene>
<evidence type="ECO:0000256" key="5">
    <source>
        <dbReference type="ARBA" id="ARBA00022741"/>
    </source>
</evidence>
<dbReference type="InterPro" id="IPR030393">
    <property type="entry name" value="G_ENGB_dom"/>
</dbReference>
<dbReference type="FunFam" id="3.40.50.300:FF:000098">
    <property type="entry name" value="Probable GTP-binding protein EngB"/>
    <property type="match status" value="1"/>
</dbReference>
<dbReference type="PANTHER" id="PTHR11649:SF13">
    <property type="entry name" value="ENGB-TYPE G DOMAIN-CONTAINING PROTEIN"/>
    <property type="match status" value="1"/>
</dbReference>
<comment type="similarity">
    <text evidence="2 10">Belongs to the TRAFAC class TrmE-Era-EngA-EngB-Septin-like GTPase superfamily. EngB GTPase family.</text>
</comment>
<name>A0AAC8ZMV6_9GAMM</name>
<dbReference type="HAMAP" id="MF_00321">
    <property type="entry name" value="GTPase_EngB"/>
    <property type="match status" value="1"/>
</dbReference>
<dbReference type="PROSITE" id="PS51706">
    <property type="entry name" value="G_ENGB"/>
    <property type="match status" value="1"/>
</dbReference>
<evidence type="ECO:0000256" key="1">
    <source>
        <dbReference type="ARBA" id="ARBA00001946"/>
    </source>
</evidence>
<comment type="cofactor">
    <cofactor evidence="1">
        <name>Mg(2+)</name>
        <dbReference type="ChEBI" id="CHEBI:18420"/>
    </cofactor>
</comment>
<dbReference type="Proteomes" id="UP000242800">
    <property type="component" value="Chromosome"/>
</dbReference>
<evidence type="ECO:0000256" key="10">
    <source>
        <dbReference type="HAMAP-Rule" id="MF_00321"/>
    </source>
</evidence>
<accession>A0AAC8ZMV6</accession>
<evidence type="ECO:0000256" key="4">
    <source>
        <dbReference type="ARBA" id="ARBA00022723"/>
    </source>
</evidence>
<dbReference type="Gene3D" id="3.40.50.300">
    <property type="entry name" value="P-loop containing nucleotide triphosphate hydrolases"/>
    <property type="match status" value="1"/>
</dbReference>
<keyword evidence="9 10" id="KW-0131">Cell cycle</keyword>
<dbReference type="PANTHER" id="PTHR11649">
    <property type="entry name" value="MSS1/TRME-RELATED GTP-BINDING PROTEIN"/>
    <property type="match status" value="1"/>
</dbReference>
<dbReference type="InterPro" id="IPR006073">
    <property type="entry name" value="GTP-bd"/>
</dbReference>
<dbReference type="GO" id="GO:0005829">
    <property type="term" value="C:cytosol"/>
    <property type="evidence" value="ECO:0007669"/>
    <property type="project" value="TreeGrafter"/>
</dbReference>
<feature type="domain" description="EngB-type G" evidence="11">
    <location>
        <begin position="22"/>
        <end position="198"/>
    </location>
</feature>
<dbReference type="RefSeq" id="WP_064461202.1">
    <property type="nucleotide sequence ID" value="NZ_CP012505.1"/>
</dbReference>
<evidence type="ECO:0000256" key="7">
    <source>
        <dbReference type="ARBA" id="ARBA00023134"/>
    </source>
</evidence>
<dbReference type="AlphaFoldDB" id="A0AAC8ZMV6"/>
<organism evidence="12 13">
    <name type="scientific">Francisella persica ATCC VR-331</name>
    <dbReference type="NCBI Taxonomy" id="1086726"/>
    <lineage>
        <taxon>Bacteria</taxon>
        <taxon>Pseudomonadati</taxon>
        <taxon>Pseudomonadota</taxon>
        <taxon>Gammaproteobacteria</taxon>
        <taxon>Thiotrichales</taxon>
        <taxon>Francisellaceae</taxon>
        <taxon>Francisella</taxon>
    </lineage>
</organism>
<keyword evidence="8 10" id="KW-0717">Septation</keyword>
<keyword evidence="6" id="KW-0460">Magnesium</keyword>
<keyword evidence="4" id="KW-0479">Metal-binding</keyword>
<keyword evidence="5 10" id="KW-0547">Nucleotide-binding</keyword>
<evidence type="ECO:0000259" key="11">
    <source>
        <dbReference type="PROSITE" id="PS51706"/>
    </source>
</evidence>
<reference evidence="12 13" key="1">
    <citation type="journal article" date="2016" name="Int. J. Syst. Evol. Microbiol.">
        <title>Reclassification of Wolbachia persica as Francisella persica comb. nov. and emended description of the family Francisellaceae.</title>
        <authorList>
            <person name="Larson M.A."/>
            <person name="Nalbantoglu U."/>
            <person name="Sayood K."/>
            <person name="Zentz E.B."/>
            <person name="Cer R.Z."/>
            <person name="Iwen P.C."/>
            <person name="Francesconi S.C."/>
            <person name="Bishop-Lilly K.A."/>
            <person name="Mokashi V.P."/>
            <person name="Sjostedt A."/>
            <person name="Hinrichs S.H."/>
        </authorList>
    </citation>
    <scope>NUCLEOTIDE SEQUENCE [LARGE SCALE GENOMIC DNA]</scope>
    <source>
        <strain evidence="12 13">FSC845</strain>
    </source>
</reference>
<dbReference type="KEGG" id="fper:ACH24_03640"/>
<evidence type="ECO:0000313" key="13">
    <source>
        <dbReference type="Proteomes" id="UP000242800"/>
    </source>
</evidence>
<keyword evidence="3 10" id="KW-0132">Cell division</keyword>
<proteinExistence type="inferred from homology"/>
<evidence type="ECO:0000256" key="3">
    <source>
        <dbReference type="ARBA" id="ARBA00022618"/>
    </source>
</evidence>
<dbReference type="GO" id="GO:0005525">
    <property type="term" value="F:GTP binding"/>
    <property type="evidence" value="ECO:0007669"/>
    <property type="project" value="UniProtKB-UniRule"/>
</dbReference>